<reference evidence="9 10" key="1">
    <citation type="journal article" date="2023" name="Commun. Biol.">
        <title>Reorganization of the ancestral sex-determining regions during the evolution of trioecy in Pleodorina starrii.</title>
        <authorList>
            <person name="Takahashi K."/>
            <person name="Suzuki S."/>
            <person name="Kawai-Toyooka H."/>
            <person name="Yamamoto K."/>
            <person name="Hamaji T."/>
            <person name="Ootsuki R."/>
            <person name="Yamaguchi H."/>
            <person name="Kawachi M."/>
            <person name="Higashiyama T."/>
            <person name="Nozaki H."/>
        </authorList>
    </citation>
    <scope>NUCLEOTIDE SEQUENCE [LARGE SCALE GENOMIC DNA]</scope>
    <source>
        <strain evidence="9 10">NIES-4479</strain>
    </source>
</reference>
<organism evidence="9 10">
    <name type="scientific">Pleodorina starrii</name>
    <dbReference type="NCBI Taxonomy" id="330485"/>
    <lineage>
        <taxon>Eukaryota</taxon>
        <taxon>Viridiplantae</taxon>
        <taxon>Chlorophyta</taxon>
        <taxon>core chlorophytes</taxon>
        <taxon>Chlorophyceae</taxon>
        <taxon>CS clade</taxon>
        <taxon>Chlamydomonadales</taxon>
        <taxon>Volvocaceae</taxon>
        <taxon>Pleodorina</taxon>
    </lineage>
</organism>
<keyword evidence="4 6" id="KW-0694">RNA-binding</keyword>
<dbReference type="CDD" id="cd00590">
    <property type="entry name" value="RRM_SF"/>
    <property type="match status" value="1"/>
</dbReference>
<proteinExistence type="predicted"/>
<dbReference type="GO" id="GO:0005634">
    <property type="term" value="C:nucleus"/>
    <property type="evidence" value="ECO:0007669"/>
    <property type="project" value="UniProtKB-SubCell"/>
</dbReference>
<evidence type="ECO:0000256" key="4">
    <source>
        <dbReference type="ARBA" id="ARBA00022884"/>
    </source>
</evidence>
<feature type="domain" description="RRM" evidence="8">
    <location>
        <begin position="36"/>
        <end position="109"/>
    </location>
</feature>
<dbReference type="AlphaFoldDB" id="A0A9W6F193"/>
<accession>A0A9W6F193</accession>
<dbReference type="PANTHER" id="PTHR23003:SF62">
    <property type="entry name" value="SERINE_ARGININE (SR)-TYPE SHUTTLING MRNA BINDING PROTEIN NPL3"/>
    <property type="match status" value="1"/>
</dbReference>
<dbReference type="SUPFAM" id="SSF54928">
    <property type="entry name" value="RNA-binding domain, RBD"/>
    <property type="match status" value="1"/>
</dbReference>
<feature type="compositionally biased region" description="Gly residues" evidence="7">
    <location>
        <begin position="16"/>
        <end position="25"/>
    </location>
</feature>
<dbReference type="InterPro" id="IPR000504">
    <property type="entry name" value="RRM_dom"/>
</dbReference>
<comment type="caution">
    <text evidence="9">The sequence shown here is derived from an EMBL/GenBank/DDBJ whole genome shotgun (WGS) entry which is preliminary data.</text>
</comment>
<evidence type="ECO:0000256" key="7">
    <source>
        <dbReference type="SAM" id="MobiDB-lite"/>
    </source>
</evidence>
<keyword evidence="2" id="KW-0507">mRNA processing</keyword>
<keyword evidence="10" id="KW-1185">Reference proteome</keyword>
<dbReference type="InterPro" id="IPR012677">
    <property type="entry name" value="Nucleotide-bd_a/b_plait_sf"/>
</dbReference>
<keyword evidence="3" id="KW-0677">Repeat</keyword>
<dbReference type="Proteomes" id="UP001165080">
    <property type="component" value="Unassembled WGS sequence"/>
</dbReference>
<dbReference type="InterPro" id="IPR035979">
    <property type="entry name" value="RBD_domain_sf"/>
</dbReference>
<dbReference type="GO" id="GO:0005737">
    <property type="term" value="C:cytoplasm"/>
    <property type="evidence" value="ECO:0007669"/>
    <property type="project" value="TreeGrafter"/>
</dbReference>
<dbReference type="PANTHER" id="PTHR23003">
    <property type="entry name" value="RNA RECOGNITION MOTIF RRM DOMAIN CONTAINING PROTEIN"/>
    <property type="match status" value="1"/>
</dbReference>
<dbReference type="PROSITE" id="PS50102">
    <property type="entry name" value="RRM"/>
    <property type="match status" value="1"/>
</dbReference>
<dbReference type="GO" id="GO:0003729">
    <property type="term" value="F:mRNA binding"/>
    <property type="evidence" value="ECO:0007669"/>
    <property type="project" value="TreeGrafter"/>
</dbReference>
<evidence type="ECO:0000259" key="8">
    <source>
        <dbReference type="PROSITE" id="PS50102"/>
    </source>
</evidence>
<feature type="compositionally biased region" description="Low complexity" evidence="7">
    <location>
        <begin position="155"/>
        <end position="171"/>
    </location>
</feature>
<dbReference type="EMBL" id="BRXU01000006">
    <property type="protein sequence ID" value="GLC52529.1"/>
    <property type="molecule type" value="Genomic_DNA"/>
</dbReference>
<feature type="region of interest" description="Disordered" evidence="7">
    <location>
        <begin position="11"/>
        <end position="35"/>
    </location>
</feature>
<evidence type="ECO:0000313" key="10">
    <source>
        <dbReference type="Proteomes" id="UP001165080"/>
    </source>
</evidence>
<gene>
    <name evidence="9" type="primary">PLEST003358</name>
    <name evidence="9" type="ORF">PLESTB_000639700</name>
</gene>
<evidence type="ECO:0000256" key="1">
    <source>
        <dbReference type="ARBA" id="ARBA00004123"/>
    </source>
</evidence>
<evidence type="ECO:0000256" key="5">
    <source>
        <dbReference type="ARBA" id="ARBA00023242"/>
    </source>
</evidence>
<dbReference type="Gene3D" id="3.30.70.330">
    <property type="match status" value="1"/>
</dbReference>
<evidence type="ECO:0000256" key="6">
    <source>
        <dbReference type="PROSITE-ProRule" id="PRU00176"/>
    </source>
</evidence>
<feature type="region of interest" description="Disordered" evidence="7">
    <location>
        <begin position="123"/>
        <end position="171"/>
    </location>
</feature>
<feature type="compositionally biased region" description="Low complexity" evidence="7">
    <location>
        <begin position="26"/>
        <end position="35"/>
    </location>
</feature>
<evidence type="ECO:0000256" key="3">
    <source>
        <dbReference type="ARBA" id="ARBA00022737"/>
    </source>
</evidence>
<dbReference type="GO" id="GO:0006397">
    <property type="term" value="P:mRNA processing"/>
    <property type="evidence" value="ECO:0007669"/>
    <property type="project" value="UniProtKB-KW"/>
</dbReference>
<evidence type="ECO:0000256" key="2">
    <source>
        <dbReference type="ARBA" id="ARBA00022664"/>
    </source>
</evidence>
<keyword evidence="5" id="KW-0539">Nucleus</keyword>
<sequence>MDRYGYGYNKGYSSYGNGGGGGGASSRGPSGPRSRYTLLVDNVSSMTPKKDLIREMERIAGTVMAAAKDDRKHTALVEFRRTSDADYAHRKAHGVRMDGRRWEVRWATREDFRDFGWKWTEGGYDSDEDEPTNFNHHTTSPVTRDRSRSPRGTQPSSRRFSPSPVRSGGSS</sequence>
<comment type="subcellular location">
    <subcellularLocation>
        <location evidence="1">Nucleus</location>
    </subcellularLocation>
</comment>
<dbReference type="InterPro" id="IPR050374">
    <property type="entry name" value="RRT5_SRSF_SR"/>
</dbReference>
<dbReference type="OrthoDB" id="5970at2759"/>
<feature type="compositionally biased region" description="Polar residues" evidence="7">
    <location>
        <begin position="132"/>
        <end position="142"/>
    </location>
</feature>
<protein>
    <recommendedName>
        <fullName evidence="8">RRM domain-containing protein</fullName>
    </recommendedName>
</protein>
<name>A0A9W6F193_9CHLO</name>
<evidence type="ECO:0000313" key="9">
    <source>
        <dbReference type="EMBL" id="GLC52529.1"/>
    </source>
</evidence>